<dbReference type="PANTHER" id="PTHR11731:SF193">
    <property type="entry name" value="DIPEPTIDYL PEPTIDASE 9"/>
    <property type="match status" value="1"/>
</dbReference>
<dbReference type="KEGG" id="pbr:PB2503_12059"/>
<dbReference type="GO" id="GO:0006508">
    <property type="term" value="P:proteolysis"/>
    <property type="evidence" value="ECO:0007669"/>
    <property type="project" value="InterPro"/>
</dbReference>
<dbReference type="InterPro" id="IPR029058">
    <property type="entry name" value="AB_hydrolase_fold"/>
</dbReference>
<dbReference type="AlphaFoldDB" id="E0TEI2"/>
<proteinExistence type="predicted"/>
<dbReference type="RefSeq" id="WP_013301428.1">
    <property type="nucleotide sequence ID" value="NC_014414.1"/>
</dbReference>
<feature type="signal peptide" evidence="1">
    <location>
        <begin position="1"/>
        <end position="22"/>
    </location>
</feature>
<evidence type="ECO:0000256" key="1">
    <source>
        <dbReference type="SAM" id="SignalP"/>
    </source>
</evidence>
<evidence type="ECO:0000259" key="3">
    <source>
        <dbReference type="Pfam" id="PF00930"/>
    </source>
</evidence>
<dbReference type="ESTHER" id="parbh-e0tei2">
    <property type="family name" value="DPP4N_Peptidase_S9"/>
</dbReference>
<feature type="chain" id="PRO_5003140610" evidence="1">
    <location>
        <begin position="23"/>
        <end position="739"/>
    </location>
</feature>
<evidence type="ECO:0000313" key="5">
    <source>
        <dbReference type="Proteomes" id="UP000001302"/>
    </source>
</evidence>
<feature type="domain" description="Peptidase S9 prolyl oligopeptidase catalytic" evidence="2">
    <location>
        <begin position="538"/>
        <end position="735"/>
    </location>
</feature>
<accession>E0TEI2</accession>
<evidence type="ECO:0000259" key="2">
    <source>
        <dbReference type="Pfam" id="PF00326"/>
    </source>
</evidence>
<feature type="domain" description="Dipeptidylpeptidase IV N-terminal" evidence="3">
    <location>
        <begin position="128"/>
        <end position="450"/>
    </location>
</feature>
<dbReference type="GO" id="GO:0008239">
    <property type="term" value="F:dipeptidyl-peptidase activity"/>
    <property type="evidence" value="ECO:0007669"/>
    <property type="project" value="TreeGrafter"/>
</dbReference>
<organism evidence="4 5">
    <name type="scientific">Parvularcula bermudensis (strain ATCC BAA-594 / HTCC2503 / KCTC 12087)</name>
    <dbReference type="NCBI Taxonomy" id="314260"/>
    <lineage>
        <taxon>Bacteria</taxon>
        <taxon>Pseudomonadati</taxon>
        <taxon>Pseudomonadota</taxon>
        <taxon>Alphaproteobacteria</taxon>
        <taxon>Parvularculales</taxon>
        <taxon>Parvularculaceae</taxon>
        <taxon>Parvularcula</taxon>
    </lineage>
</organism>
<dbReference type="OrthoDB" id="1094230at2"/>
<dbReference type="EMBL" id="CP002156">
    <property type="protein sequence ID" value="ADM10454.1"/>
    <property type="molecule type" value="Genomic_DNA"/>
</dbReference>
<reference evidence="4 5" key="2">
    <citation type="journal article" date="2011" name="J. Bacteriol.">
        <title>Complete genome sequence of strain HTCC2503T of Parvularcula bermudensis, the type species of the order "Parvularculales" in the class Alphaproteobacteria.</title>
        <authorList>
            <person name="Oh H.M."/>
            <person name="Kang I."/>
            <person name="Vergin K.L."/>
            <person name="Kang D."/>
            <person name="Rhee K.H."/>
            <person name="Giovannoni S.J."/>
            <person name="Cho J.C."/>
        </authorList>
    </citation>
    <scope>NUCLEOTIDE SEQUENCE [LARGE SCALE GENOMIC DNA]</scope>
    <source>
        <strain evidence="5">ATCC BAA-594 / HTCC2503 / KCTC 12087</strain>
    </source>
</reference>
<keyword evidence="1" id="KW-0732">Signal</keyword>
<dbReference type="STRING" id="314260.PB2503_12059"/>
<dbReference type="HOGENOM" id="CLU_006105_2_1_5"/>
<dbReference type="Gene3D" id="3.40.50.1820">
    <property type="entry name" value="alpha/beta hydrolase"/>
    <property type="match status" value="1"/>
</dbReference>
<dbReference type="InterPro" id="IPR002469">
    <property type="entry name" value="Peptidase_S9B_N"/>
</dbReference>
<evidence type="ECO:0000313" key="4">
    <source>
        <dbReference type="EMBL" id="ADM10454.1"/>
    </source>
</evidence>
<name>E0TEI2_PARBH</name>
<dbReference type="Pfam" id="PF00930">
    <property type="entry name" value="DPPIV_N"/>
    <property type="match status" value="1"/>
</dbReference>
<dbReference type="SUPFAM" id="SSF53474">
    <property type="entry name" value="alpha/beta-Hydrolases"/>
    <property type="match status" value="1"/>
</dbReference>
<sequence length="739" mass="83222">MVRPLRSLLILSASAALIPALAADDLTVSALHQEAALSGPSLRSPSFSPDGRQITLLRGREDDARTLDLWAYDVVNGEATILVRSDQVTETSGDLSEEEKNRRERQRIYETGIISYQWDGAGESILFPIEGDVFLFDLNVMAPQQITDTEAFETDPKISPAGGFVSYVRDNELFVYDLDRRKERQVTFGASDTVRNATAEFVAQEEFKRNTGYWWSRNDEYIVFTQIDESPVDEVERLDFTREGTETITQRYPFAGTDNVDISLFLARPDRRGVREIDLGPDDDIYIIDVTWHGGTPYVQRLSRDQKRLDLLRVDPATGNSTLVLTETSETWLNKRGGLTSLDDGTFLWESERSGYNHIYQYDGDGTLLRQITSGDWPVASINCVNEGEAGGALYITASKDQAIEQHLFRVPLEGGAPEQLTTEAGWHGGSYSADCSRLIHRYSSIDQPPQVDVRSPGKDRDFWLVENRLDESHPYAPYLESHRPWTFGHIEAEDGQMMDYALLVPETARAETPAAAVQLVYGGPRAQLVANRWGDLYAQLLADRGYVVFKLDNRGAWNRGKAFEDVLYRRMGQPEVVDQAAGTRWLSDRPFVDAARIGVQGWSYGGYMTLMMLAQNPDLYRAGASGAPVSDWRTYDTGYTERYMGDPRQVAEAYDAASVLTYLDGIKDDALLLIHGMADDNVIFQNTIDVMACLQEAGTDFTLMTYPGEKHGFRQRENRLHRDQVTLRFFDERLTPSP</sequence>
<keyword evidence="5" id="KW-1185">Reference proteome</keyword>
<dbReference type="GO" id="GO:0008236">
    <property type="term" value="F:serine-type peptidase activity"/>
    <property type="evidence" value="ECO:0007669"/>
    <property type="project" value="InterPro"/>
</dbReference>
<dbReference type="Pfam" id="PF00326">
    <property type="entry name" value="Peptidase_S9"/>
    <property type="match status" value="1"/>
</dbReference>
<dbReference type="InterPro" id="IPR050278">
    <property type="entry name" value="Serine_Prot_S9B/DPPIV"/>
</dbReference>
<gene>
    <name evidence="4" type="ordered locus">PB2503_12059</name>
</gene>
<dbReference type="eggNOG" id="COG1506">
    <property type="taxonomic scope" value="Bacteria"/>
</dbReference>
<reference evidence="5" key="1">
    <citation type="submission" date="2010-08" db="EMBL/GenBank/DDBJ databases">
        <title>Genome sequence of Parvularcula bermudensis HTCC2503.</title>
        <authorList>
            <person name="Kang D.-M."/>
            <person name="Oh H.-M."/>
            <person name="Cho J.-C."/>
        </authorList>
    </citation>
    <scope>NUCLEOTIDE SEQUENCE [LARGE SCALE GENOMIC DNA]</scope>
    <source>
        <strain evidence="5">ATCC BAA-594 / HTCC2503 / KCTC 12087</strain>
    </source>
</reference>
<dbReference type="PANTHER" id="PTHR11731">
    <property type="entry name" value="PROTEASE FAMILY S9B,C DIPEPTIDYL-PEPTIDASE IV-RELATED"/>
    <property type="match status" value="1"/>
</dbReference>
<protein>
    <submittedName>
        <fullName evidence="4">Putative dipeptidyl peptidase IV</fullName>
    </submittedName>
</protein>
<dbReference type="SUPFAM" id="SSF82171">
    <property type="entry name" value="DPP6 N-terminal domain-like"/>
    <property type="match status" value="1"/>
</dbReference>
<dbReference type="Proteomes" id="UP000001302">
    <property type="component" value="Chromosome"/>
</dbReference>
<dbReference type="InterPro" id="IPR001375">
    <property type="entry name" value="Peptidase_S9_cat"/>
</dbReference>
<dbReference type="MEROPS" id="S09.009"/>
<dbReference type="Gene3D" id="2.140.10.30">
    <property type="entry name" value="Dipeptidylpeptidase IV, N-terminal domain"/>
    <property type="match status" value="1"/>
</dbReference>